<name>A0A0P0WC60_ORYSJ</name>
<dbReference type="InParanoid" id="A0A0P0WC60"/>
<dbReference type="Proteomes" id="UP000059680">
    <property type="component" value="Chromosome 4"/>
</dbReference>
<reference evidence="2 3" key="3">
    <citation type="journal article" date="2013" name="Rice">
        <title>Improvement of the Oryza sativa Nipponbare reference genome using next generation sequence and optical map data.</title>
        <authorList>
            <person name="Kawahara Y."/>
            <person name="de la Bastide M."/>
            <person name="Hamilton J.P."/>
            <person name="Kanamori H."/>
            <person name="McCombie W.R."/>
            <person name="Ouyang S."/>
            <person name="Schwartz D.C."/>
            <person name="Tanaka T."/>
            <person name="Wu J."/>
            <person name="Zhou S."/>
            <person name="Childs K.L."/>
            <person name="Davidson R.M."/>
            <person name="Lin H."/>
            <person name="Quesada-Ocampo L."/>
            <person name="Vaillancourt B."/>
            <person name="Sakai H."/>
            <person name="Lee S.S."/>
            <person name="Kim J."/>
            <person name="Numa H."/>
            <person name="Itoh T."/>
            <person name="Buell C.R."/>
            <person name="Matsumoto T."/>
        </authorList>
    </citation>
    <scope>NUCLEOTIDE SEQUENCE [LARGE SCALE GENOMIC DNA]</scope>
    <source>
        <strain evidence="3">cv. Nipponbare</strain>
    </source>
</reference>
<evidence type="ECO:0000256" key="1">
    <source>
        <dbReference type="SAM" id="MobiDB-lite"/>
    </source>
</evidence>
<reference evidence="2 3" key="2">
    <citation type="journal article" date="2013" name="Plant Cell Physiol.">
        <title>Rice Annotation Project Database (RAP-DB): an integrative and interactive database for rice genomics.</title>
        <authorList>
            <person name="Sakai H."/>
            <person name="Lee S.S."/>
            <person name="Tanaka T."/>
            <person name="Numa H."/>
            <person name="Kim J."/>
            <person name="Kawahara Y."/>
            <person name="Wakimoto H."/>
            <person name="Yang C.C."/>
            <person name="Iwamoto M."/>
            <person name="Abe T."/>
            <person name="Yamada Y."/>
            <person name="Muto A."/>
            <person name="Inokuchi H."/>
            <person name="Ikemura T."/>
            <person name="Matsumoto T."/>
            <person name="Sasaki T."/>
            <person name="Itoh T."/>
        </authorList>
    </citation>
    <scope>NUCLEOTIDE SEQUENCE [LARGE SCALE GENOMIC DNA]</scope>
    <source>
        <strain evidence="3">cv. Nipponbare</strain>
    </source>
</reference>
<dbReference type="EMBL" id="AP014960">
    <property type="protein sequence ID" value="BAS89970.1"/>
    <property type="molecule type" value="Genomic_DNA"/>
</dbReference>
<dbReference type="AlphaFoldDB" id="A0A0P0WC60"/>
<feature type="compositionally biased region" description="Low complexity" evidence="1">
    <location>
        <begin position="28"/>
        <end position="51"/>
    </location>
</feature>
<proteinExistence type="predicted"/>
<feature type="region of interest" description="Disordered" evidence="1">
    <location>
        <begin position="1"/>
        <end position="96"/>
    </location>
</feature>
<dbReference type="PaxDb" id="39947-A0A0P0WC60"/>
<evidence type="ECO:0000313" key="2">
    <source>
        <dbReference type="EMBL" id="BAS89970.1"/>
    </source>
</evidence>
<sequence>MEVTRRRRDDASLTVDPSRSILPPIYYRPDAPARGGRAPARCLYAPARAPQPGGPHPPPSANETHSGGGRRHNRVAREAAPRSPSPSTPWPAQSSLSASRLWYMEDRIFLGRVRRSGSILFPVSGKRPE</sequence>
<evidence type="ECO:0000313" key="3">
    <source>
        <dbReference type="Proteomes" id="UP000059680"/>
    </source>
</evidence>
<keyword evidence="3" id="KW-1185">Reference proteome</keyword>
<protein>
    <submittedName>
        <fullName evidence="2">Os04g0505132 protein</fullName>
    </submittedName>
</protein>
<gene>
    <name evidence="2" type="ordered locus">Os04g0505132</name>
    <name evidence="2" type="ORF">OSNPB_040505132</name>
</gene>
<accession>A0A0P0WC60</accession>
<organism evidence="2 3">
    <name type="scientific">Oryza sativa subsp. japonica</name>
    <name type="common">Rice</name>
    <dbReference type="NCBI Taxonomy" id="39947"/>
    <lineage>
        <taxon>Eukaryota</taxon>
        <taxon>Viridiplantae</taxon>
        <taxon>Streptophyta</taxon>
        <taxon>Embryophyta</taxon>
        <taxon>Tracheophyta</taxon>
        <taxon>Spermatophyta</taxon>
        <taxon>Magnoliopsida</taxon>
        <taxon>Liliopsida</taxon>
        <taxon>Poales</taxon>
        <taxon>Poaceae</taxon>
        <taxon>BOP clade</taxon>
        <taxon>Oryzoideae</taxon>
        <taxon>Oryzeae</taxon>
        <taxon>Oryzinae</taxon>
        <taxon>Oryza</taxon>
        <taxon>Oryza sativa</taxon>
    </lineage>
</organism>
<reference evidence="3" key="1">
    <citation type="journal article" date="2005" name="Nature">
        <title>The map-based sequence of the rice genome.</title>
        <authorList>
            <consortium name="International rice genome sequencing project (IRGSP)"/>
            <person name="Matsumoto T."/>
            <person name="Wu J."/>
            <person name="Kanamori H."/>
            <person name="Katayose Y."/>
            <person name="Fujisawa M."/>
            <person name="Namiki N."/>
            <person name="Mizuno H."/>
            <person name="Yamamoto K."/>
            <person name="Antonio B.A."/>
            <person name="Baba T."/>
            <person name="Sakata K."/>
            <person name="Nagamura Y."/>
            <person name="Aoki H."/>
            <person name="Arikawa K."/>
            <person name="Arita K."/>
            <person name="Bito T."/>
            <person name="Chiden Y."/>
            <person name="Fujitsuka N."/>
            <person name="Fukunaka R."/>
            <person name="Hamada M."/>
            <person name="Harada C."/>
            <person name="Hayashi A."/>
            <person name="Hijishita S."/>
            <person name="Honda M."/>
            <person name="Hosokawa S."/>
            <person name="Ichikawa Y."/>
            <person name="Idonuma A."/>
            <person name="Iijima M."/>
            <person name="Ikeda M."/>
            <person name="Ikeno M."/>
            <person name="Ito K."/>
            <person name="Ito S."/>
            <person name="Ito T."/>
            <person name="Ito Y."/>
            <person name="Ito Y."/>
            <person name="Iwabuchi A."/>
            <person name="Kamiya K."/>
            <person name="Karasawa W."/>
            <person name="Kurita K."/>
            <person name="Katagiri S."/>
            <person name="Kikuta A."/>
            <person name="Kobayashi H."/>
            <person name="Kobayashi N."/>
            <person name="Machita K."/>
            <person name="Maehara T."/>
            <person name="Masukawa M."/>
            <person name="Mizubayashi T."/>
            <person name="Mukai Y."/>
            <person name="Nagasaki H."/>
            <person name="Nagata Y."/>
            <person name="Naito S."/>
            <person name="Nakashima M."/>
            <person name="Nakama Y."/>
            <person name="Nakamichi Y."/>
            <person name="Nakamura M."/>
            <person name="Meguro A."/>
            <person name="Negishi M."/>
            <person name="Ohta I."/>
            <person name="Ohta T."/>
            <person name="Okamoto M."/>
            <person name="Ono N."/>
            <person name="Saji S."/>
            <person name="Sakaguchi M."/>
            <person name="Sakai K."/>
            <person name="Shibata M."/>
            <person name="Shimokawa T."/>
            <person name="Song J."/>
            <person name="Takazaki Y."/>
            <person name="Terasawa K."/>
            <person name="Tsugane M."/>
            <person name="Tsuji K."/>
            <person name="Ueda S."/>
            <person name="Waki K."/>
            <person name="Yamagata H."/>
            <person name="Yamamoto M."/>
            <person name="Yamamoto S."/>
            <person name="Yamane H."/>
            <person name="Yoshiki S."/>
            <person name="Yoshihara R."/>
            <person name="Yukawa K."/>
            <person name="Zhong H."/>
            <person name="Yano M."/>
            <person name="Yuan Q."/>
            <person name="Ouyang S."/>
            <person name="Liu J."/>
            <person name="Jones K.M."/>
            <person name="Gansberger K."/>
            <person name="Moffat K."/>
            <person name="Hill J."/>
            <person name="Bera J."/>
            <person name="Fadrosh D."/>
            <person name="Jin S."/>
            <person name="Johri S."/>
            <person name="Kim M."/>
            <person name="Overton L."/>
            <person name="Reardon M."/>
            <person name="Tsitrin T."/>
            <person name="Vuong H."/>
            <person name="Weaver B."/>
            <person name="Ciecko A."/>
            <person name="Tallon L."/>
            <person name="Jackson J."/>
            <person name="Pai G."/>
            <person name="Aken S.V."/>
            <person name="Utterback T."/>
            <person name="Reidmuller S."/>
            <person name="Feldblyum T."/>
            <person name="Hsiao J."/>
            <person name="Zismann V."/>
            <person name="Iobst S."/>
            <person name="de Vazeille A.R."/>
            <person name="Buell C.R."/>
            <person name="Ying K."/>
            <person name="Li Y."/>
            <person name="Lu T."/>
            <person name="Huang Y."/>
            <person name="Zhao Q."/>
            <person name="Feng Q."/>
            <person name="Zhang L."/>
            <person name="Zhu J."/>
            <person name="Weng Q."/>
            <person name="Mu J."/>
            <person name="Lu Y."/>
            <person name="Fan D."/>
            <person name="Liu Y."/>
            <person name="Guan J."/>
            <person name="Zhang Y."/>
            <person name="Yu S."/>
            <person name="Liu X."/>
            <person name="Zhang Y."/>
            <person name="Hong G."/>
            <person name="Han B."/>
            <person name="Choisne N."/>
            <person name="Demange N."/>
            <person name="Orjeda G."/>
            <person name="Samain S."/>
            <person name="Cattolico L."/>
            <person name="Pelletier E."/>
            <person name="Couloux A."/>
            <person name="Segurens B."/>
            <person name="Wincker P."/>
            <person name="D'Hont A."/>
            <person name="Scarpelli C."/>
            <person name="Weissenbach J."/>
            <person name="Salanoubat M."/>
            <person name="Quetier F."/>
            <person name="Yu Y."/>
            <person name="Kim H.R."/>
            <person name="Rambo T."/>
            <person name="Currie J."/>
            <person name="Collura K."/>
            <person name="Luo M."/>
            <person name="Yang T."/>
            <person name="Ammiraju J.S.S."/>
            <person name="Engler F."/>
            <person name="Soderlund C."/>
            <person name="Wing R.A."/>
            <person name="Palmer L.E."/>
            <person name="de la Bastide M."/>
            <person name="Spiegel L."/>
            <person name="Nascimento L."/>
            <person name="Zutavern T."/>
            <person name="O'Shaughnessy A."/>
            <person name="Dike S."/>
            <person name="Dedhia N."/>
            <person name="Preston R."/>
            <person name="Balija V."/>
            <person name="McCombie W.R."/>
            <person name="Chow T."/>
            <person name="Chen H."/>
            <person name="Chung M."/>
            <person name="Chen C."/>
            <person name="Shaw J."/>
            <person name="Wu H."/>
            <person name="Hsiao K."/>
            <person name="Chao Y."/>
            <person name="Chu M."/>
            <person name="Cheng C."/>
            <person name="Hour A."/>
            <person name="Lee P."/>
            <person name="Lin S."/>
            <person name="Lin Y."/>
            <person name="Liou J."/>
            <person name="Liu S."/>
            <person name="Hsing Y."/>
            <person name="Raghuvanshi S."/>
            <person name="Mohanty A."/>
            <person name="Bharti A.K."/>
            <person name="Gaur A."/>
            <person name="Gupta V."/>
            <person name="Kumar D."/>
            <person name="Ravi V."/>
            <person name="Vij S."/>
            <person name="Kapur A."/>
            <person name="Khurana P."/>
            <person name="Khurana P."/>
            <person name="Khurana J.P."/>
            <person name="Tyagi A.K."/>
            <person name="Gaikwad K."/>
            <person name="Singh A."/>
            <person name="Dalal V."/>
            <person name="Srivastava S."/>
            <person name="Dixit A."/>
            <person name="Pal A.K."/>
            <person name="Ghazi I.A."/>
            <person name="Yadav M."/>
            <person name="Pandit A."/>
            <person name="Bhargava A."/>
            <person name="Sureshbabu K."/>
            <person name="Batra K."/>
            <person name="Sharma T.R."/>
            <person name="Mohapatra T."/>
            <person name="Singh N.K."/>
            <person name="Messing J."/>
            <person name="Nelson A.B."/>
            <person name="Fuks G."/>
            <person name="Kavchok S."/>
            <person name="Keizer G."/>
            <person name="Linton E."/>
            <person name="Llaca V."/>
            <person name="Song R."/>
            <person name="Tanyolac B."/>
            <person name="Young S."/>
            <person name="Ho-Il K."/>
            <person name="Hahn J.H."/>
            <person name="Sangsakoo G."/>
            <person name="Vanavichit A."/>
            <person name="de Mattos Luiz.A.T."/>
            <person name="Zimmer P.D."/>
            <person name="Malone G."/>
            <person name="Dellagostin O."/>
            <person name="de Oliveira A.C."/>
            <person name="Bevan M."/>
            <person name="Bancroft I."/>
            <person name="Minx P."/>
            <person name="Cordum H."/>
            <person name="Wilson R."/>
            <person name="Cheng Z."/>
            <person name="Jin W."/>
            <person name="Jiang J."/>
            <person name="Leong S.A."/>
            <person name="Iwama H."/>
            <person name="Gojobori T."/>
            <person name="Itoh T."/>
            <person name="Niimura Y."/>
            <person name="Fujii Y."/>
            <person name="Habara T."/>
            <person name="Sakai H."/>
            <person name="Sato Y."/>
            <person name="Wilson G."/>
            <person name="Kumar K."/>
            <person name="McCouch S."/>
            <person name="Juretic N."/>
            <person name="Hoen D."/>
            <person name="Wright S."/>
            <person name="Bruskiewich R."/>
            <person name="Bureau T."/>
            <person name="Miyao A."/>
            <person name="Hirochika H."/>
            <person name="Nishikawa T."/>
            <person name="Kadowaki K."/>
            <person name="Sugiura M."/>
            <person name="Burr B."/>
            <person name="Sasaki T."/>
        </authorList>
    </citation>
    <scope>NUCLEOTIDE SEQUENCE [LARGE SCALE GENOMIC DNA]</scope>
    <source>
        <strain evidence="3">cv. Nipponbare</strain>
    </source>
</reference>